<dbReference type="EMBL" id="WJBE01000004">
    <property type="protein sequence ID" value="MBC3899284.1"/>
    <property type="molecule type" value="Genomic_DNA"/>
</dbReference>
<accession>A0ABR6YVV0</accession>
<dbReference type="Proteomes" id="UP000622405">
    <property type="component" value="Unassembled WGS sequence"/>
</dbReference>
<protein>
    <recommendedName>
        <fullName evidence="4">ABC transporter permease</fullName>
    </recommendedName>
</protein>
<evidence type="ECO:0000256" key="1">
    <source>
        <dbReference type="SAM" id="Phobius"/>
    </source>
</evidence>
<evidence type="ECO:0000313" key="2">
    <source>
        <dbReference type="EMBL" id="MBC3899284.1"/>
    </source>
</evidence>
<proteinExistence type="predicted"/>
<keyword evidence="1" id="KW-1133">Transmembrane helix</keyword>
<gene>
    <name evidence="2" type="ORF">GH811_06620</name>
</gene>
<evidence type="ECO:0000313" key="3">
    <source>
        <dbReference type="Proteomes" id="UP000622405"/>
    </source>
</evidence>
<feature type="transmembrane region" description="Helical" evidence="1">
    <location>
        <begin position="6"/>
        <end position="23"/>
    </location>
</feature>
<feature type="transmembrane region" description="Helical" evidence="1">
    <location>
        <begin position="35"/>
        <end position="54"/>
    </location>
</feature>
<evidence type="ECO:0008006" key="4">
    <source>
        <dbReference type="Google" id="ProtNLM"/>
    </source>
</evidence>
<reference evidence="2 3" key="1">
    <citation type="journal article" date="2020" name="mSystems">
        <title>Defining Genomic and Predicted Metabolic Features of the Acetobacterium Genus.</title>
        <authorList>
            <person name="Ross D.E."/>
            <person name="Marshall C.W."/>
            <person name="Gulliver D."/>
            <person name="May H.D."/>
            <person name="Norman R.S."/>
        </authorList>
    </citation>
    <scope>NUCLEOTIDE SEQUENCE [LARGE SCALE GENOMIC DNA]</scope>
    <source>
        <strain evidence="2 3">DSM 4132</strain>
    </source>
</reference>
<feature type="transmembrane region" description="Helical" evidence="1">
    <location>
        <begin position="60"/>
        <end position="79"/>
    </location>
</feature>
<keyword evidence="1" id="KW-0472">Membrane</keyword>
<sequence length="111" mass="12317">MQLIYIPILILSIVSAFFVFGKLKLLFFGDNLMDLGLGIIGAWFFIFFVCVTIWSAIFVYLGIPILIIGGIALVAYFIFSKSKGTESEADNSGDVDAEIIVDQQPEDQQEI</sequence>
<organism evidence="2 3">
    <name type="scientific">Acetobacterium malicum</name>
    <dbReference type="NCBI Taxonomy" id="52692"/>
    <lineage>
        <taxon>Bacteria</taxon>
        <taxon>Bacillati</taxon>
        <taxon>Bacillota</taxon>
        <taxon>Clostridia</taxon>
        <taxon>Eubacteriales</taxon>
        <taxon>Eubacteriaceae</taxon>
        <taxon>Acetobacterium</taxon>
    </lineage>
</organism>
<keyword evidence="3" id="KW-1185">Reference proteome</keyword>
<keyword evidence="1" id="KW-0812">Transmembrane</keyword>
<comment type="caution">
    <text evidence="2">The sequence shown here is derived from an EMBL/GenBank/DDBJ whole genome shotgun (WGS) entry which is preliminary data.</text>
</comment>
<name>A0ABR6YVV0_9FIRM</name>
<dbReference type="RefSeq" id="WP_186893780.1">
    <property type="nucleotide sequence ID" value="NZ_WJBE01000004.1"/>
</dbReference>